<evidence type="ECO:0000256" key="1">
    <source>
        <dbReference type="ARBA" id="ARBA00022801"/>
    </source>
</evidence>
<keyword evidence="1 3" id="KW-0378">Hydrolase</keyword>
<dbReference type="InterPro" id="IPR050585">
    <property type="entry name" value="Xaa-Pro_dipeptidyl-ppase/CocE"/>
</dbReference>
<dbReference type="Proteomes" id="UP000270219">
    <property type="component" value="Unassembled WGS sequence"/>
</dbReference>
<evidence type="ECO:0000313" key="3">
    <source>
        <dbReference type="EMBL" id="RLL43879.1"/>
    </source>
</evidence>
<proteinExistence type="predicted"/>
<dbReference type="PANTHER" id="PTHR43056">
    <property type="entry name" value="PEPTIDASE S9 PROLYL OLIGOPEPTIDASE"/>
    <property type="match status" value="1"/>
</dbReference>
<sequence>MSTTRKSIYKGDSLNLTMPDYDKPSGQAVPYGTDVKNVYFDGYPQIEKEKMSQPIYDVKIEKNVKVPMRDGQEIVVDIYRPDIEEDKEFPVLLSWGLWGKDAQQAVAWNADKLQSYYNSPFWDGVMEAGHSEYLVARGYIHVIADPKGIGNSDGTMPDFESVHNPDDIHDTIEWIADQSWSNGKVGMLGPSSYSVSQASIAENDPPESLIAIHPDEQIYFNGPHFHGMFDTLPYHIESGRHGNDSTFPRPNRPYEVKSPKMFDLPKEELNQRLQEALDHPDIKYNSKWYSFLKYPYKDPSTFDRLLNSFHPESVESKAHRINIPIYLGTSWGNRLYIWGAFHVLDKASTPQEQKKMIMYPPGFPPRPNVLYHDEIVRWYDYWLKGIDNGIMDEPPIKMFVMGINKWRFENEWPLRRTEYTKFYLHPEGKLSTEEVEGSPEPDTLTQPAPYEDPTVYCLRYLTPPMEQDSEVTGPVAIHFEASIDTDDTNWMIDLVDVDPDGNRQLLSQGYLKAQFRALDEENSKPWQPIHPRQEPEPVTPGEVTEYSIEMMPTANVFKKGHSIEVIIRNQDDVLSRLGTWGYYMLPFMKTVTHKIHFGNSHILLPIIPKEK</sequence>
<dbReference type="SUPFAM" id="SSF53474">
    <property type="entry name" value="alpha/beta-Hydrolases"/>
    <property type="match status" value="1"/>
</dbReference>
<dbReference type="InterPro" id="IPR029058">
    <property type="entry name" value="AB_hydrolase_fold"/>
</dbReference>
<dbReference type="Gene3D" id="3.40.50.1820">
    <property type="entry name" value="alpha/beta hydrolase"/>
    <property type="match status" value="1"/>
</dbReference>
<accession>A0A498DLM4</accession>
<dbReference type="Pfam" id="PF02129">
    <property type="entry name" value="Peptidase_S15"/>
    <property type="match status" value="1"/>
</dbReference>
<dbReference type="SMART" id="SM00939">
    <property type="entry name" value="PepX_C"/>
    <property type="match status" value="1"/>
</dbReference>
<dbReference type="InterPro" id="IPR000383">
    <property type="entry name" value="Xaa-Pro-like_dom"/>
</dbReference>
<dbReference type="Gene3D" id="2.60.120.260">
    <property type="entry name" value="Galactose-binding domain-like"/>
    <property type="match status" value="1"/>
</dbReference>
<keyword evidence="4" id="KW-1185">Reference proteome</keyword>
<dbReference type="PANTHER" id="PTHR43056:SF10">
    <property type="entry name" value="COCE_NOND FAMILY, PUTATIVE (AFU_ORTHOLOGUE AFUA_7G00600)-RELATED"/>
    <property type="match status" value="1"/>
</dbReference>
<evidence type="ECO:0000313" key="4">
    <source>
        <dbReference type="Proteomes" id="UP000270219"/>
    </source>
</evidence>
<reference evidence="3 4" key="1">
    <citation type="submission" date="2018-10" db="EMBL/GenBank/DDBJ databases">
        <title>Oceanobacillus sp. YLB-02 draft genome.</title>
        <authorList>
            <person name="Yu L."/>
        </authorList>
    </citation>
    <scope>NUCLEOTIDE SEQUENCE [LARGE SCALE GENOMIC DNA]</scope>
    <source>
        <strain evidence="3 4">YLB-02</strain>
    </source>
</reference>
<dbReference type="InterPro" id="IPR005674">
    <property type="entry name" value="CocE/Ser_esterase"/>
</dbReference>
<dbReference type="GO" id="GO:0008239">
    <property type="term" value="F:dipeptidyl-peptidase activity"/>
    <property type="evidence" value="ECO:0007669"/>
    <property type="project" value="InterPro"/>
</dbReference>
<dbReference type="OrthoDB" id="319764at2"/>
<name>A0A498DLM4_9BACI</name>
<gene>
    <name evidence="3" type="ORF">D8M04_13300</name>
</gene>
<dbReference type="EMBL" id="RCHR01000004">
    <property type="protein sequence ID" value="RLL43879.1"/>
    <property type="molecule type" value="Genomic_DNA"/>
</dbReference>
<organism evidence="3 4">
    <name type="scientific">Oceanobacillus piezotolerans</name>
    <dbReference type="NCBI Taxonomy" id="2448030"/>
    <lineage>
        <taxon>Bacteria</taxon>
        <taxon>Bacillati</taxon>
        <taxon>Bacillota</taxon>
        <taxon>Bacilli</taxon>
        <taxon>Bacillales</taxon>
        <taxon>Bacillaceae</taxon>
        <taxon>Oceanobacillus</taxon>
    </lineage>
</organism>
<protein>
    <submittedName>
        <fullName evidence="3">CocE/NonD family hydrolase</fullName>
    </submittedName>
</protein>
<dbReference type="AlphaFoldDB" id="A0A498DLM4"/>
<feature type="domain" description="Xaa-Pro dipeptidyl-peptidase C-terminal" evidence="2">
    <location>
        <begin position="376"/>
        <end position="603"/>
    </location>
</feature>
<dbReference type="SUPFAM" id="SSF49785">
    <property type="entry name" value="Galactose-binding domain-like"/>
    <property type="match status" value="1"/>
</dbReference>
<dbReference type="Pfam" id="PF08530">
    <property type="entry name" value="PepX_C"/>
    <property type="match status" value="1"/>
</dbReference>
<dbReference type="NCBIfam" id="TIGR00976">
    <property type="entry name" value="CocE_NonD"/>
    <property type="match status" value="1"/>
</dbReference>
<comment type="caution">
    <text evidence="3">The sequence shown here is derived from an EMBL/GenBank/DDBJ whole genome shotgun (WGS) entry which is preliminary data.</text>
</comment>
<dbReference type="InterPro" id="IPR008979">
    <property type="entry name" value="Galactose-bd-like_sf"/>
</dbReference>
<evidence type="ECO:0000259" key="2">
    <source>
        <dbReference type="SMART" id="SM00939"/>
    </source>
</evidence>
<dbReference type="RefSeq" id="WP_121523762.1">
    <property type="nucleotide sequence ID" value="NZ_RCHR01000004.1"/>
</dbReference>
<dbReference type="InterPro" id="IPR013736">
    <property type="entry name" value="Xaa-Pro_dipept_C"/>
</dbReference>